<name>A0A6J5WU72_PRUAR</name>
<organism evidence="1 2">
    <name type="scientific">Prunus armeniaca</name>
    <name type="common">Apricot</name>
    <name type="synonym">Armeniaca vulgaris</name>
    <dbReference type="NCBI Taxonomy" id="36596"/>
    <lineage>
        <taxon>Eukaryota</taxon>
        <taxon>Viridiplantae</taxon>
        <taxon>Streptophyta</taxon>
        <taxon>Embryophyta</taxon>
        <taxon>Tracheophyta</taxon>
        <taxon>Spermatophyta</taxon>
        <taxon>Magnoliopsida</taxon>
        <taxon>eudicotyledons</taxon>
        <taxon>Gunneridae</taxon>
        <taxon>Pentapetalae</taxon>
        <taxon>rosids</taxon>
        <taxon>fabids</taxon>
        <taxon>Rosales</taxon>
        <taxon>Rosaceae</taxon>
        <taxon>Amygdaloideae</taxon>
        <taxon>Amygdaleae</taxon>
        <taxon>Prunus</taxon>
    </lineage>
</organism>
<gene>
    <name evidence="1" type="ORF">ORAREDHAP_LOCUS19294</name>
</gene>
<accession>A0A6J5WU72</accession>
<evidence type="ECO:0000313" key="1">
    <source>
        <dbReference type="EMBL" id="CAB4303232.1"/>
    </source>
</evidence>
<dbReference type="EMBL" id="CAEKKB010000003">
    <property type="protein sequence ID" value="CAB4303232.1"/>
    <property type="molecule type" value="Genomic_DNA"/>
</dbReference>
<dbReference type="Proteomes" id="UP000507245">
    <property type="component" value="Unassembled WGS sequence"/>
</dbReference>
<reference evidence="2" key="1">
    <citation type="journal article" date="2020" name="Genome Biol.">
        <title>Gamete binning: chromosome-level and haplotype-resolved genome assembly enabled by high-throughput single-cell sequencing of gamete genomes.</title>
        <authorList>
            <person name="Campoy J.A."/>
            <person name="Sun H."/>
            <person name="Goel M."/>
            <person name="Jiao W.-B."/>
            <person name="Folz-Donahue K."/>
            <person name="Wang N."/>
            <person name="Rubio M."/>
            <person name="Liu C."/>
            <person name="Kukat C."/>
            <person name="Ruiz D."/>
            <person name="Huettel B."/>
            <person name="Schneeberger K."/>
        </authorList>
    </citation>
    <scope>NUCLEOTIDE SEQUENCE [LARGE SCALE GENOMIC DNA]</scope>
    <source>
        <strain evidence="2">cv. Rojo Pasion</strain>
    </source>
</reference>
<proteinExistence type="predicted"/>
<protein>
    <submittedName>
        <fullName evidence="1">Uncharacterized protein</fullName>
    </submittedName>
</protein>
<evidence type="ECO:0000313" key="2">
    <source>
        <dbReference type="Proteomes" id="UP000507245"/>
    </source>
</evidence>
<keyword evidence="2" id="KW-1185">Reference proteome</keyword>
<sequence>MVVELGEERVDLGGEVGWVVVNCVRGELGEVIGGVDHDGLEALEGLSDK</sequence>
<dbReference type="AlphaFoldDB" id="A0A6J5WU72"/>